<dbReference type="Proteomes" id="UP000779233">
    <property type="component" value="Unassembled WGS sequence"/>
</dbReference>
<dbReference type="EMBL" id="CAJZCX010000005">
    <property type="protein sequence ID" value="CAG9474503.1"/>
    <property type="molecule type" value="Genomic_DNA"/>
</dbReference>
<reference evidence="1" key="1">
    <citation type="submission" date="2021-09" db="EMBL/GenBank/DDBJ databases">
        <authorList>
            <consortium name="Pathogen Informatics"/>
        </authorList>
    </citation>
    <scope>NUCLEOTIDE SEQUENCE</scope>
    <source>
        <strain evidence="1">PvW1</strain>
    </source>
</reference>
<evidence type="ECO:0000313" key="2">
    <source>
        <dbReference type="Proteomes" id="UP000779233"/>
    </source>
</evidence>
<dbReference type="Pfam" id="PF05795">
    <property type="entry name" value="Plasmodium_Vir"/>
    <property type="match status" value="1"/>
</dbReference>
<accession>A0A8S4H4V1</accession>
<proteinExistence type="predicted"/>
<dbReference type="VEuPathDB" id="PlasmoDB:PVPAM_000015000"/>
<gene>
    <name evidence="1" type="ORF">PVW1_100006400</name>
</gene>
<comment type="caution">
    <text evidence="1">The sequence shown here is derived from an EMBL/GenBank/DDBJ whole genome shotgun (WGS) entry which is preliminary data.</text>
</comment>
<sequence>MANHLTKGDIDKLTSKIKYSYFEHGEKGCEHLDFYSSISDEFKGKYQLYHLHTISDKILKALCFIYKRRINRPVDFEEELCWYLYYWLGEKIYSRLHDKTKFSSIIKMIYDELYSNTENFIICNPINTKINQDRFNKNKVLFDYSKDYEKINLDTVYGNTTCDKDYKEYIKKYIDMYNEAYSDCYLTKEKKFDCDTFSKLFNKNQHNKFISISCTETQNPNVALQVQRPTVQVPERTVHLRSATANDSDMLSRSEALTGLHQNPNSPVTHILNEDKPLSINDTTEGGSSKTIAGSVAPVLGVSSISLLLYKVTPVGGYINRLLGRNRNMYNPMEYVDGFNPYNDGMDPGGRRMNISYHRL</sequence>
<dbReference type="InterPro" id="IPR008780">
    <property type="entry name" value="Plasmodium_Vir"/>
</dbReference>
<protein>
    <submittedName>
        <fullName evidence="1">(malaria parasite P. vivax) hypothetical protein</fullName>
    </submittedName>
</protein>
<evidence type="ECO:0000313" key="1">
    <source>
        <dbReference type="EMBL" id="CAG9474503.1"/>
    </source>
</evidence>
<name>A0A8S4H4V1_PLAVI</name>
<organism evidence="1 2">
    <name type="scientific">Plasmodium vivax</name>
    <name type="common">malaria parasite P. vivax</name>
    <dbReference type="NCBI Taxonomy" id="5855"/>
    <lineage>
        <taxon>Eukaryota</taxon>
        <taxon>Sar</taxon>
        <taxon>Alveolata</taxon>
        <taxon>Apicomplexa</taxon>
        <taxon>Aconoidasida</taxon>
        <taxon>Haemosporida</taxon>
        <taxon>Plasmodiidae</taxon>
        <taxon>Plasmodium</taxon>
        <taxon>Plasmodium (Plasmodium)</taxon>
    </lineage>
</organism>
<dbReference type="AlphaFoldDB" id="A0A8S4H4V1"/>